<proteinExistence type="predicted"/>
<dbReference type="STRING" id="1150600.ADIARSV_3031"/>
<reference evidence="1 2" key="1">
    <citation type="journal article" date="2013" name="Genome Announc.">
        <title>Draft Genome Sequence of Arcticibacter svalbardensis Strain MN12-7T, a Member of the Family Sphingobacteriaceae Isolated from an Arctic Soil Sample.</title>
        <authorList>
            <person name="Shivaji S."/>
            <person name="Ara S."/>
            <person name="Prasad S."/>
            <person name="Manasa B.P."/>
            <person name="Begum Z."/>
            <person name="Singh A."/>
            <person name="Kumar Pinnaka A."/>
        </authorList>
    </citation>
    <scope>NUCLEOTIDE SEQUENCE [LARGE SCALE GENOMIC DNA]</scope>
    <source>
        <strain evidence="1 2">MN12-7</strain>
    </source>
</reference>
<dbReference type="EMBL" id="AQPN01000104">
    <property type="protein sequence ID" value="EOR93788.1"/>
    <property type="molecule type" value="Genomic_DNA"/>
</dbReference>
<accession>R9GQ05</accession>
<dbReference type="AlphaFoldDB" id="R9GQ05"/>
<sequence length="75" mass="8698">MENINFGAMYIIKVKGIAKIPDYVQLRDDEFTLLAYFRVDRPDKTLDKIGLSSKKEYIVTLIESLPFGKIMKLEL</sequence>
<name>R9GQ05_9SPHI</name>
<evidence type="ECO:0000313" key="1">
    <source>
        <dbReference type="EMBL" id="EOR93788.1"/>
    </source>
</evidence>
<gene>
    <name evidence="1" type="ORF">ADIARSV_3031</name>
</gene>
<keyword evidence="1" id="KW-0456">Lyase</keyword>
<dbReference type="EC" id="4.1.2.-" evidence="1"/>
<organism evidence="1 2">
    <name type="scientific">Arcticibacter svalbardensis MN12-7</name>
    <dbReference type="NCBI Taxonomy" id="1150600"/>
    <lineage>
        <taxon>Bacteria</taxon>
        <taxon>Pseudomonadati</taxon>
        <taxon>Bacteroidota</taxon>
        <taxon>Sphingobacteriia</taxon>
        <taxon>Sphingobacteriales</taxon>
        <taxon>Sphingobacteriaceae</taxon>
        <taxon>Arcticibacter</taxon>
    </lineage>
</organism>
<dbReference type="GO" id="GO:0016829">
    <property type="term" value="F:lyase activity"/>
    <property type="evidence" value="ECO:0007669"/>
    <property type="project" value="UniProtKB-KW"/>
</dbReference>
<dbReference type="Proteomes" id="UP000014174">
    <property type="component" value="Unassembled WGS sequence"/>
</dbReference>
<protein>
    <submittedName>
        <fullName evidence="1">Fructose-6-phosphate aldolase</fullName>
        <ecNumber evidence="1">4.1.2.-</ecNumber>
    </submittedName>
</protein>
<keyword evidence="2" id="KW-1185">Reference proteome</keyword>
<evidence type="ECO:0000313" key="2">
    <source>
        <dbReference type="Proteomes" id="UP000014174"/>
    </source>
</evidence>
<dbReference type="eggNOG" id="ENOG5033195">
    <property type="taxonomic scope" value="Bacteria"/>
</dbReference>
<comment type="caution">
    <text evidence="1">The sequence shown here is derived from an EMBL/GenBank/DDBJ whole genome shotgun (WGS) entry which is preliminary data.</text>
</comment>